<evidence type="ECO:0000313" key="7">
    <source>
        <dbReference type="Proteomes" id="UP000216074"/>
    </source>
</evidence>
<evidence type="ECO:0000256" key="2">
    <source>
        <dbReference type="ARBA" id="ARBA00022723"/>
    </source>
</evidence>
<dbReference type="GO" id="GO:0016787">
    <property type="term" value="F:hydrolase activity"/>
    <property type="evidence" value="ECO:0007669"/>
    <property type="project" value="UniProtKB-KW"/>
</dbReference>
<proteinExistence type="predicted"/>
<dbReference type="InterPro" id="IPR029060">
    <property type="entry name" value="PIN-like_dom_sf"/>
</dbReference>
<evidence type="ECO:0000256" key="4">
    <source>
        <dbReference type="ARBA" id="ARBA00022842"/>
    </source>
</evidence>
<dbReference type="GO" id="GO:0046872">
    <property type="term" value="F:metal ion binding"/>
    <property type="evidence" value="ECO:0007669"/>
    <property type="project" value="UniProtKB-KW"/>
</dbReference>
<protein>
    <recommendedName>
        <fullName evidence="5">PIN domain-containing protein</fullName>
    </recommendedName>
</protein>
<dbReference type="OrthoDB" id="3232645at2"/>
<evidence type="ECO:0000259" key="5">
    <source>
        <dbReference type="Pfam" id="PF13470"/>
    </source>
</evidence>
<feature type="domain" description="PIN" evidence="5">
    <location>
        <begin position="3"/>
        <end position="117"/>
    </location>
</feature>
<dbReference type="AlphaFoldDB" id="A0A261FYZ8"/>
<gene>
    <name evidence="6" type="ORF">BHAP_1310</name>
</gene>
<sequence length="138" mass="15499">MIKVVADTNFLLDVMVPSRPLADAAASVFDALNADRVAVAVCAGSLKDAYYIARRECTEEGNRAWLNLFLDRFDVFPIDSLLCRAALASDEPDFEDGLIRVCAEWWEADYIVSRDRKAFVNSKVPRIESPDLLRVLGW</sequence>
<dbReference type="Proteomes" id="UP000216074">
    <property type="component" value="Unassembled WGS sequence"/>
</dbReference>
<dbReference type="EMBL" id="MWWY01000025">
    <property type="protein sequence ID" value="OZG64143.1"/>
    <property type="molecule type" value="Genomic_DNA"/>
</dbReference>
<keyword evidence="3" id="KW-0378">Hydrolase</keyword>
<dbReference type="InterPro" id="IPR002716">
    <property type="entry name" value="PIN_dom"/>
</dbReference>
<dbReference type="Gene3D" id="3.40.50.1010">
    <property type="entry name" value="5'-nuclease"/>
    <property type="match status" value="1"/>
</dbReference>
<name>A0A261FYZ8_9BIFI</name>
<evidence type="ECO:0000256" key="3">
    <source>
        <dbReference type="ARBA" id="ARBA00022801"/>
    </source>
</evidence>
<organism evidence="6 7">
    <name type="scientific">Bifidobacterium hapali</name>
    <dbReference type="NCBI Taxonomy" id="1630172"/>
    <lineage>
        <taxon>Bacteria</taxon>
        <taxon>Bacillati</taxon>
        <taxon>Actinomycetota</taxon>
        <taxon>Actinomycetes</taxon>
        <taxon>Bifidobacteriales</taxon>
        <taxon>Bifidobacteriaceae</taxon>
        <taxon>Bifidobacterium</taxon>
    </lineage>
</organism>
<dbReference type="GO" id="GO:0004518">
    <property type="term" value="F:nuclease activity"/>
    <property type="evidence" value="ECO:0007669"/>
    <property type="project" value="UniProtKB-KW"/>
</dbReference>
<dbReference type="Pfam" id="PF13470">
    <property type="entry name" value="PIN_3"/>
    <property type="match status" value="1"/>
</dbReference>
<reference evidence="6 7" key="1">
    <citation type="journal article" date="2017" name="BMC Genomics">
        <title>Comparative genomic and phylogenomic analyses of the Bifidobacteriaceae family.</title>
        <authorList>
            <person name="Lugli G.A."/>
            <person name="Milani C."/>
            <person name="Turroni F."/>
            <person name="Duranti S."/>
            <person name="Mancabelli L."/>
            <person name="Mangifesta M."/>
            <person name="Ferrario C."/>
            <person name="Modesto M."/>
            <person name="Mattarelli P."/>
            <person name="Jiri K."/>
            <person name="van Sinderen D."/>
            <person name="Ventura M."/>
        </authorList>
    </citation>
    <scope>NUCLEOTIDE SEQUENCE [LARGE SCALE GENOMIC DNA]</scope>
    <source>
        <strain evidence="6 7">DSM 100202</strain>
    </source>
</reference>
<comment type="caution">
    <text evidence="6">The sequence shown here is derived from an EMBL/GenBank/DDBJ whole genome shotgun (WGS) entry which is preliminary data.</text>
</comment>
<keyword evidence="1" id="KW-0540">Nuclease</keyword>
<evidence type="ECO:0000256" key="1">
    <source>
        <dbReference type="ARBA" id="ARBA00022722"/>
    </source>
</evidence>
<keyword evidence="7" id="KW-1185">Reference proteome</keyword>
<keyword evidence="4" id="KW-0460">Magnesium</keyword>
<dbReference type="SUPFAM" id="SSF88723">
    <property type="entry name" value="PIN domain-like"/>
    <property type="match status" value="1"/>
</dbReference>
<evidence type="ECO:0000313" key="6">
    <source>
        <dbReference type="EMBL" id="OZG64143.1"/>
    </source>
</evidence>
<accession>A0A261FYZ8</accession>
<dbReference type="RefSeq" id="WP_143248752.1">
    <property type="nucleotide sequence ID" value="NZ_MWWY01000025.1"/>
</dbReference>
<keyword evidence="2" id="KW-0479">Metal-binding</keyword>